<comment type="caution">
    <text evidence="3">The sequence shown here is derived from an EMBL/GenBank/DDBJ whole genome shotgun (WGS) entry which is preliminary data.</text>
</comment>
<dbReference type="InterPro" id="IPR005804">
    <property type="entry name" value="FA_desaturase_dom"/>
</dbReference>
<feature type="transmembrane region" description="Helical" evidence="1">
    <location>
        <begin position="26"/>
        <end position="43"/>
    </location>
</feature>
<evidence type="ECO:0000313" key="3">
    <source>
        <dbReference type="EMBL" id="NUX99610.1"/>
    </source>
</evidence>
<dbReference type="GeneID" id="301100230"/>
<proteinExistence type="predicted"/>
<feature type="domain" description="Fatty acid desaturase" evidence="2">
    <location>
        <begin position="51"/>
        <end position="283"/>
    </location>
</feature>
<name>A0A7Y6MZ32_9BURK</name>
<organism evidence="3 4">
    <name type="scientific">Paraburkholderia youngii</name>
    <dbReference type="NCBI Taxonomy" id="2782701"/>
    <lineage>
        <taxon>Bacteria</taxon>
        <taxon>Pseudomonadati</taxon>
        <taxon>Pseudomonadota</taxon>
        <taxon>Betaproteobacteria</taxon>
        <taxon>Burkholderiales</taxon>
        <taxon>Burkholderiaceae</taxon>
        <taxon>Paraburkholderia</taxon>
    </lineage>
</organism>
<gene>
    <name evidence="3" type="ORF">G5S42_07725</name>
</gene>
<feature type="transmembrane region" description="Helical" evidence="1">
    <location>
        <begin position="49"/>
        <end position="68"/>
    </location>
</feature>
<evidence type="ECO:0000313" key="4">
    <source>
        <dbReference type="Proteomes" id="UP000594380"/>
    </source>
</evidence>
<keyword evidence="1" id="KW-0472">Membrane</keyword>
<keyword evidence="1" id="KW-0812">Transmembrane</keyword>
<reference evidence="3 4" key="1">
    <citation type="submission" date="2020-02" db="EMBL/GenBank/DDBJ databases">
        <title>Paraburkholderia simonii sp. nov. and Paraburkholderia youngii sp. nov. Brazilian and Mexican Mimosa-associated rhizobia.</title>
        <authorList>
            <person name="Mavima L."/>
            <person name="Beukes C.W."/>
            <person name="Chan W.Y."/>
            <person name="Palmer M."/>
            <person name="De Meyer S.E."/>
            <person name="James E.K."/>
            <person name="Venter S.N."/>
            <person name="Steenkamp E.T."/>
        </authorList>
    </citation>
    <scope>NUCLEOTIDE SEQUENCE [LARGE SCALE GENOMIC DNA]</scope>
    <source>
        <strain evidence="3 4">JPY169</strain>
    </source>
</reference>
<dbReference type="AlphaFoldDB" id="A0A7Y6MZ32"/>
<accession>A0A7Y6MZ32</accession>
<keyword evidence="1" id="KW-1133">Transmembrane helix</keyword>
<dbReference type="GO" id="GO:0006629">
    <property type="term" value="P:lipid metabolic process"/>
    <property type="evidence" value="ECO:0007669"/>
    <property type="project" value="InterPro"/>
</dbReference>
<feature type="transmembrane region" description="Helical" evidence="1">
    <location>
        <begin position="179"/>
        <end position="196"/>
    </location>
</feature>
<dbReference type="EMBL" id="JAALDK010000001">
    <property type="protein sequence ID" value="NUX99610.1"/>
    <property type="molecule type" value="Genomic_DNA"/>
</dbReference>
<evidence type="ECO:0000256" key="1">
    <source>
        <dbReference type="SAM" id="Phobius"/>
    </source>
</evidence>
<feature type="transmembrane region" description="Helical" evidence="1">
    <location>
        <begin position="80"/>
        <end position="98"/>
    </location>
</feature>
<feature type="transmembrane region" description="Helical" evidence="1">
    <location>
        <begin position="148"/>
        <end position="167"/>
    </location>
</feature>
<evidence type="ECO:0000259" key="2">
    <source>
        <dbReference type="Pfam" id="PF00487"/>
    </source>
</evidence>
<sequence length="362" mass="40527">MATYLDDTQRNDIDRLAASRTWRTQWPTWALIVAIYGGWFGVAAHAPLLGLPLTAALLAIFGAWFMSLQHELLHGHPTRSQFVNALLGFAPLAVWFPYHVYRESHLRHHDDARLTEPGSDPESYFVSAAEWQRAGIAMRALLVFRNTLTGRLLVGPAFAIAATGAQALDKIRDGDWRDLPAWLAHLAALVALTVWLQQMCGIPAWVFIVGAGYGSLALASVRSFHEHRIAQEPAHRTVINEAGWLWRLLFLNNNYHLVHHDLPQVPWFALRTVYQTSRQQYIERSGAFLVKGYSEWVRRYGFASVAHPVAIGTSDSGRRNPPASAGFAGKLRVKFMVVVRQGELHEAHLPAPAERQTAEQAL</sequence>
<dbReference type="Proteomes" id="UP000594380">
    <property type="component" value="Unassembled WGS sequence"/>
</dbReference>
<dbReference type="RefSeq" id="WP_176106234.1">
    <property type="nucleotide sequence ID" value="NZ_JAALDK010000001.1"/>
</dbReference>
<feature type="transmembrane region" description="Helical" evidence="1">
    <location>
        <begin position="202"/>
        <end position="221"/>
    </location>
</feature>
<protein>
    <submittedName>
        <fullName evidence="3">Fatty acid desaturase</fullName>
    </submittedName>
</protein>
<dbReference type="Pfam" id="PF00487">
    <property type="entry name" value="FA_desaturase"/>
    <property type="match status" value="1"/>
</dbReference>